<evidence type="ECO:0000313" key="3">
    <source>
        <dbReference type="Proteomes" id="UP000317267"/>
    </source>
</evidence>
<sequence>MHGRYGGLNELSQQFSNLSHSLSYYARINYLPGEYAVVASMALLLAMCIGLTLVAVGFRSGPPLLAGVAALNALLSAGYLGNNPVTLFALFPLFQSLFCLLILNTRNHRRFVSMLRVKRRRKIRANAQT</sequence>
<accession>A0A5C5PPP3</accession>
<reference evidence="2 3" key="1">
    <citation type="submission" date="2019-06" db="EMBL/GenBank/DDBJ databases">
        <title>Pseudomonas bimorpha sp. nov. isolated from bovine raw milk and skim milk concentrate.</title>
        <authorList>
            <person name="Hofmann K."/>
            <person name="Huptas C."/>
            <person name="Doll E."/>
            <person name="Scherer S."/>
            <person name="Wenning M."/>
        </authorList>
    </citation>
    <scope>NUCLEOTIDE SEQUENCE [LARGE SCALE GENOMIC DNA]</scope>
    <source>
        <strain evidence="2 3">DSM 17515</strain>
    </source>
</reference>
<dbReference type="EMBL" id="VFES01000001">
    <property type="protein sequence ID" value="TWR70049.1"/>
    <property type="molecule type" value="Genomic_DNA"/>
</dbReference>
<feature type="transmembrane region" description="Helical" evidence="1">
    <location>
        <begin position="63"/>
        <end position="81"/>
    </location>
</feature>
<dbReference type="AlphaFoldDB" id="A0A5C5PPP3"/>
<feature type="transmembrane region" description="Helical" evidence="1">
    <location>
        <begin position="87"/>
        <end position="105"/>
    </location>
</feature>
<dbReference type="Proteomes" id="UP000317267">
    <property type="component" value="Unassembled WGS sequence"/>
</dbReference>
<proteinExistence type="predicted"/>
<keyword evidence="1" id="KW-1133">Transmembrane helix</keyword>
<gene>
    <name evidence="2" type="ORF">FIV39_01545</name>
</gene>
<protein>
    <submittedName>
        <fullName evidence="2">Uncharacterized protein</fullName>
    </submittedName>
</protein>
<dbReference type="OrthoDB" id="7027795at2"/>
<name>A0A5C5PPP3_9PSED</name>
<organism evidence="2 3">
    <name type="scientific">Pseudomonas grimontii</name>
    <dbReference type="NCBI Taxonomy" id="129847"/>
    <lineage>
        <taxon>Bacteria</taxon>
        <taxon>Pseudomonadati</taxon>
        <taxon>Pseudomonadota</taxon>
        <taxon>Gammaproteobacteria</taxon>
        <taxon>Pseudomonadales</taxon>
        <taxon>Pseudomonadaceae</taxon>
        <taxon>Pseudomonas</taxon>
    </lineage>
</organism>
<comment type="caution">
    <text evidence="2">The sequence shown here is derived from an EMBL/GenBank/DDBJ whole genome shotgun (WGS) entry which is preliminary data.</text>
</comment>
<evidence type="ECO:0000256" key="1">
    <source>
        <dbReference type="SAM" id="Phobius"/>
    </source>
</evidence>
<evidence type="ECO:0000313" key="2">
    <source>
        <dbReference type="EMBL" id="TWR70049.1"/>
    </source>
</evidence>
<feature type="transmembrane region" description="Helical" evidence="1">
    <location>
        <begin position="35"/>
        <end position="56"/>
    </location>
</feature>
<keyword evidence="1" id="KW-0472">Membrane</keyword>
<keyword evidence="1" id="KW-0812">Transmembrane</keyword>